<organism evidence="5 6">
    <name type="scientific">Archangium minus</name>
    <dbReference type="NCBI Taxonomy" id="83450"/>
    <lineage>
        <taxon>Bacteria</taxon>
        <taxon>Pseudomonadati</taxon>
        <taxon>Myxococcota</taxon>
        <taxon>Myxococcia</taxon>
        <taxon>Myxococcales</taxon>
        <taxon>Cystobacterineae</taxon>
        <taxon>Archangiaceae</taxon>
        <taxon>Archangium</taxon>
    </lineage>
</organism>
<accession>A0ABY9X4X6</accession>
<protein>
    <submittedName>
        <fullName evidence="5">Extracellular solute-binding protein</fullName>
    </submittedName>
</protein>
<dbReference type="InterPro" id="IPR006059">
    <property type="entry name" value="SBP"/>
</dbReference>
<feature type="transmembrane region" description="Helical" evidence="4">
    <location>
        <begin position="12"/>
        <end position="30"/>
    </location>
</feature>
<dbReference type="Pfam" id="PF13416">
    <property type="entry name" value="SBP_bac_8"/>
    <property type="match status" value="1"/>
</dbReference>
<keyword evidence="6" id="KW-1185">Reference proteome</keyword>
<dbReference type="EMBL" id="CP043494">
    <property type="protein sequence ID" value="WNG50479.1"/>
    <property type="molecule type" value="Genomic_DNA"/>
</dbReference>
<comment type="similarity">
    <text evidence="1">Belongs to the bacterial solute-binding protein 1 family.</text>
</comment>
<evidence type="ECO:0000256" key="2">
    <source>
        <dbReference type="ARBA" id="ARBA00022448"/>
    </source>
</evidence>
<keyword evidence="4" id="KW-0472">Membrane</keyword>
<sequence length="366" mass="38825">MNMGWRKNRWAYAAVGGFVVVAAALGYWLSPRAPTPPAPSTSPVELSIAQSVGADFNGPLEELLRPFLEQHPEVRLSVRYDAHAREGSDGAARGPHLALRVSNGPATPGGVPLFASDYVVLAYNRDLVPEAPKTWRDIIAHGYTLKEKGTVPYGIVLAEEMHSLLPFFGDLFQAGGPGDTTREAFALLSDLRFKYGLTPGACLSECVVQVFKEGRAPFAVIGEWRLPELRSALGGKLGLTAIPALPGSGARVRPVQRVYALFRAGEAPKRELEAADALLRFVEKESASRLMATLGKAALQPVAASASAEELALAAASVDAVEVPEARVRAAEAALAPIWEQFATGRLSAEGAARSLVAAVSTPARN</sequence>
<keyword evidence="3" id="KW-0732">Signal</keyword>
<dbReference type="SUPFAM" id="SSF53850">
    <property type="entry name" value="Periplasmic binding protein-like II"/>
    <property type="match status" value="1"/>
</dbReference>
<name>A0ABY9X4X6_9BACT</name>
<keyword evidence="4" id="KW-1133">Transmembrane helix</keyword>
<keyword evidence="2" id="KW-0813">Transport</keyword>
<reference evidence="5 6" key="1">
    <citation type="submission" date="2019-08" db="EMBL/GenBank/DDBJ databases">
        <title>Archangium and Cystobacter genomes.</title>
        <authorList>
            <person name="Chen I.-C.K."/>
            <person name="Wielgoss S."/>
        </authorList>
    </citation>
    <scope>NUCLEOTIDE SEQUENCE [LARGE SCALE GENOMIC DNA]</scope>
    <source>
        <strain evidence="5 6">Cbm 6</strain>
    </source>
</reference>
<dbReference type="Proteomes" id="UP001611383">
    <property type="component" value="Chromosome"/>
</dbReference>
<dbReference type="PANTHER" id="PTHR30061">
    <property type="entry name" value="MALTOSE-BINDING PERIPLASMIC PROTEIN"/>
    <property type="match status" value="1"/>
</dbReference>
<gene>
    <name evidence="5" type="ORF">F0U60_44875</name>
</gene>
<evidence type="ECO:0000256" key="4">
    <source>
        <dbReference type="SAM" id="Phobius"/>
    </source>
</evidence>
<proteinExistence type="inferred from homology"/>
<evidence type="ECO:0000256" key="1">
    <source>
        <dbReference type="ARBA" id="ARBA00008520"/>
    </source>
</evidence>
<evidence type="ECO:0000313" key="5">
    <source>
        <dbReference type="EMBL" id="WNG50479.1"/>
    </source>
</evidence>
<evidence type="ECO:0000256" key="3">
    <source>
        <dbReference type="ARBA" id="ARBA00022729"/>
    </source>
</evidence>
<keyword evidence="4" id="KW-0812">Transmembrane</keyword>
<dbReference type="Gene3D" id="3.40.190.10">
    <property type="entry name" value="Periplasmic binding protein-like II"/>
    <property type="match status" value="1"/>
</dbReference>
<evidence type="ECO:0000313" key="6">
    <source>
        <dbReference type="Proteomes" id="UP001611383"/>
    </source>
</evidence>
<dbReference type="PANTHER" id="PTHR30061:SF50">
    <property type="entry name" value="MALTOSE_MALTODEXTRIN-BINDING PERIPLASMIC PROTEIN"/>
    <property type="match status" value="1"/>
</dbReference>